<dbReference type="Proteomes" id="UP001341281">
    <property type="component" value="Chromosome 08"/>
</dbReference>
<feature type="region of interest" description="Disordered" evidence="1">
    <location>
        <begin position="11"/>
        <end position="50"/>
    </location>
</feature>
<gene>
    <name evidence="2" type="ORF">U9M48_035554</name>
</gene>
<accession>A0AAQ3UCC9</accession>
<organism evidence="2 3">
    <name type="scientific">Paspalum notatum var. saurae</name>
    <dbReference type="NCBI Taxonomy" id="547442"/>
    <lineage>
        <taxon>Eukaryota</taxon>
        <taxon>Viridiplantae</taxon>
        <taxon>Streptophyta</taxon>
        <taxon>Embryophyta</taxon>
        <taxon>Tracheophyta</taxon>
        <taxon>Spermatophyta</taxon>
        <taxon>Magnoliopsida</taxon>
        <taxon>Liliopsida</taxon>
        <taxon>Poales</taxon>
        <taxon>Poaceae</taxon>
        <taxon>PACMAD clade</taxon>
        <taxon>Panicoideae</taxon>
        <taxon>Andropogonodae</taxon>
        <taxon>Paspaleae</taxon>
        <taxon>Paspalinae</taxon>
        <taxon>Paspalum</taxon>
    </lineage>
</organism>
<name>A0AAQ3UCC9_PASNO</name>
<evidence type="ECO:0000313" key="2">
    <source>
        <dbReference type="EMBL" id="WVZ89101.1"/>
    </source>
</evidence>
<evidence type="ECO:0000313" key="3">
    <source>
        <dbReference type="Proteomes" id="UP001341281"/>
    </source>
</evidence>
<reference evidence="2 3" key="1">
    <citation type="submission" date="2024-02" db="EMBL/GenBank/DDBJ databases">
        <title>High-quality chromosome-scale genome assembly of Pensacola bahiagrass (Paspalum notatum Flugge var. saurae).</title>
        <authorList>
            <person name="Vega J.M."/>
            <person name="Podio M."/>
            <person name="Orjuela J."/>
            <person name="Siena L.A."/>
            <person name="Pessino S.C."/>
            <person name="Combes M.C."/>
            <person name="Mariac C."/>
            <person name="Albertini E."/>
            <person name="Pupilli F."/>
            <person name="Ortiz J.P.A."/>
            <person name="Leblanc O."/>
        </authorList>
    </citation>
    <scope>NUCLEOTIDE SEQUENCE [LARGE SCALE GENOMIC DNA]</scope>
    <source>
        <strain evidence="2">R1</strain>
        <tissue evidence="2">Leaf</tissue>
    </source>
</reference>
<dbReference type="EMBL" id="CP144752">
    <property type="protein sequence ID" value="WVZ89101.1"/>
    <property type="molecule type" value="Genomic_DNA"/>
</dbReference>
<keyword evidence="3" id="KW-1185">Reference proteome</keyword>
<sequence>MLSLAQLTLVLPSPDPHEAPPSFLGHRSRLSTPPREADLRRPPVHAAGPLSCSAAASEPLTLIRLLSLKSNLQKSLSSSKEKILRKASIT</sequence>
<dbReference type="AlphaFoldDB" id="A0AAQ3UCC9"/>
<proteinExistence type="predicted"/>
<protein>
    <submittedName>
        <fullName evidence="2">Uncharacterized protein</fullName>
    </submittedName>
</protein>
<evidence type="ECO:0000256" key="1">
    <source>
        <dbReference type="SAM" id="MobiDB-lite"/>
    </source>
</evidence>